<feature type="transmembrane region" description="Helical" evidence="1">
    <location>
        <begin position="71"/>
        <end position="101"/>
    </location>
</feature>
<evidence type="ECO:0000313" key="2">
    <source>
        <dbReference type="EMBL" id="TFD99648.1"/>
    </source>
</evidence>
<feature type="transmembrane region" description="Helical" evidence="1">
    <location>
        <begin position="347"/>
        <end position="364"/>
    </location>
</feature>
<feature type="transmembrane region" description="Helical" evidence="1">
    <location>
        <begin position="443"/>
        <end position="462"/>
    </location>
</feature>
<dbReference type="GO" id="GO:1902604">
    <property type="term" value="P:p-aminobenzoyl-glutamate transmembrane transport"/>
    <property type="evidence" value="ECO:0007669"/>
    <property type="project" value="InterPro"/>
</dbReference>
<keyword evidence="1" id="KW-0812">Transmembrane</keyword>
<dbReference type="Proteomes" id="UP000297776">
    <property type="component" value="Unassembled WGS sequence"/>
</dbReference>
<feature type="transmembrane region" description="Helical" evidence="1">
    <location>
        <begin position="161"/>
        <end position="180"/>
    </location>
</feature>
<feature type="transmembrane region" description="Helical" evidence="1">
    <location>
        <begin position="210"/>
        <end position="230"/>
    </location>
</feature>
<feature type="transmembrane region" description="Helical" evidence="1">
    <location>
        <begin position="413"/>
        <end position="431"/>
    </location>
</feature>
<accession>A0A4Y8LC54</accession>
<proteinExistence type="predicted"/>
<dbReference type="Pfam" id="PF03806">
    <property type="entry name" value="ABG_transport"/>
    <property type="match status" value="1"/>
</dbReference>
<dbReference type="RefSeq" id="WP_134382434.1">
    <property type="nucleotide sequence ID" value="NZ_SORX01000009.1"/>
</dbReference>
<reference evidence="2 3" key="1">
    <citation type="submission" date="2019-03" db="EMBL/GenBank/DDBJ databases">
        <authorList>
            <person name="Yang Y."/>
        </authorList>
    </citation>
    <scope>NUCLEOTIDE SEQUENCE [LARGE SCALE GENOMIC DNA]</scope>
    <source>
        <strain evidence="2 3">ASL-1</strain>
    </source>
</reference>
<organism evidence="2 3">
    <name type="scientific">Jeotgalibacillus salarius</name>
    <dbReference type="NCBI Taxonomy" id="546023"/>
    <lineage>
        <taxon>Bacteria</taxon>
        <taxon>Bacillati</taxon>
        <taxon>Bacillota</taxon>
        <taxon>Bacilli</taxon>
        <taxon>Bacillales</taxon>
        <taxon>Caryophanaceae</taxon>
        <taxon>Jeotgalibacillus</taxon>
    </lineage>
</organism>
<feature type="transmembrane region" description="Helical" evidence="1">
    <location>
        <begin position="28"/>
        <end position="51"/>
    </location>
</feature>
<dbReference type="AlphaFoldDB" id="A0A4Y8LC54"/>
<keyword evidence="3" id="KW-1185">Reference proteome</keyword>
<gene>
    <name evidence="2" type="ORF">E2626_14130</name>
</gene>
<evidence type="ECO:0000256" key="1">
    <source>
        <dbReference type="SAM" id="Phobius"/>
    </source>
</evidence>
<dbReference type="EMBL" id="SORX01000009">
    <property type="protein sequence ID" value="TFD99648.1"/>
    <property type="molecule type" value="Genomic_DNA"/>
</dbReference>
<feature type="transmembrane region" description="Helical" evidence="1">
    <location>
        <begin position="304"/>
        <end position="326"/>
    </location>
</feature>
<protein>
    <submittedName>
        <fullName evidence="2">AbgT family transporter</fullName>
    </submittedName>
</protein>
<dbReference type="InterPro" id="IPR004697">
    <property type="entry name" value="AbgT"/>
</dbReference>
<feature type="transmembrane region" description="Helical" evidence="1">
    <location>
        <begin position="474"/>
        <end position="499"/>
    </location>
</feature>
<keyword evidence="1" id="KW-1133">Transmembrane helix</keyword>
<dbReference type="GO" id="GO:0015558">
    <property type="term" value="F:secondary active p-aminobenzoyl-glutamate transmembrane transporter activity"/>
    <property type="evidence" value="ECO:0007669"/>
    <property type="project" value="InterPro"/>
</dbReference>
<name>A0A4Y8LC54_9BACL</name>
<dbReference type="PANTHER" id="PTHR30282:SF0">
    <property type="entry name" value="P-AMINOBENZOYL-GLUTAMATE TRANSPORT PROTEIN"/>
    <property type="match status" value="1"/>
</dbReference>
<feature type="transmembrane region" description="Helical" evidence="1">
    <location>
        <begin position="264"/>
        <end position="284"/>
    </location>
</feature>
<feature type="transmembrane region" description="Helical" evidence="1">
    <location>
        <begin position="122"/>
        <end position="155"/>
    </location>
</feature>
<dbReference type="PANTHER" id="PTHR30282">
    <property type="entry name" value="P-AMINOBENZOYL GLUTAMATE TRANSPORTER"/>
    <property type="match status" value="1"/>
</dbReference>
<keyword evidence="1" id="KW-0472">Membrane</keyword>
<dbReference type="OrthoDB" id="3314392at2"/>
<evidence type="ECO:0000313" key="3">
    <source>
        <dbReference type="Proteomes" id="UP000297776"/>
    </source>
</evidence>
<feature type="transmembrane region" description="Helical" evidence="1">
    <location>
        <begin position="384"/>
        <end position="406"/>
    </location>
</feature>
<comment type="caution">
    <text evidence="2">The sequence shown here is derived from an EMBL/GenBank/DDBJ whole genome shotgun (WGS) entry which is preliminary data.</text>
</comment>
<sequence>MDATKKRGFFTKGLDGIERVGNKLPHPVTLFFLFAAMVVLASALGSALGWTVENAEGEEIAVFNLLSSEGILYMFESAVTNFTGFAPLGTVLVTMLGIGIAERSGLISAALKALVTSVPKQLLTAALVFGGIMSSMAADAGYVVLTPLGAVLFAGLGRHPLAGLAAAFAGVSAGFSANLLVTSLDPLLGDLTIAAAATIDAGYAEGMNILMNYYFMIASVVLLTIAGTFVTEKIVEPRLGTYKGTYAGEEGEDMTTVRPEEKKGLWAALASIIVTSALIALLVVPSWGPLRAGLPNDEILSAPFFQTLVPILFIFFLIPGLVFGLVTKKIKNDSDVAEQMGDTMATMGMYIVLAFAAGQFVAYFNTSNLGQIFAYNAAGWLSEAGLDGMLLVLAFMFVVGLINLFIGSSSAKWAFMAPVFVPIMMQLGYAPEFTQVLYRIADSTTNIISPLMPYFAIVIAFAQKYDKKVGIGTLISTMIPYTIVFSIVWVLMLLAFMYFPGIEIGRIDIPPLDLGPGANIFYNN</sequence>